<dbReference type="PROSITE" id="PS50234">
    <property type="entry name" value="VWFA"/>
    <property type="match status" value="1"/>
</dbReference>
<evidence type="ECO:0000256" key="1">
    <source>
        <dbReference type="SAM" id="Phobius"/>
    </source>
</evidence>
<evidence type="ECO:0000313" key="5">
    <source>
        <dbReference type="Proteomes" id="UP001500655"/>
    </source>
</evidence>
<gene>
    <name evidence="4" type="ORF">GCM10009681_22200</name>
</gene>
<dbReference type="CDD" id="cd00198">
    <property type="entry name" value="vWFA"/>
    <property type="match status" value="1"/>
</dbReference>
<reference evidence="5" key="1">
    <citation type="journal article" date="2019" name="Int. J. Syst. Evol. Microbiol.">
        <title>The Global Catalogue of Microorganisms (GCM) 10K type strain sequencing project: providing services to taxonomists for standard genome sequencing and annotation.</title>
        <authorList>
            <consortium name="The Broad Institute Genomics Platform"/>
            <consortium name="The Broad Institute Genome Sequencing Center for Infectious Disease"/>
            <person name="Wu L."/>
            <person name="Ma J."/>
        </authorList>
    </citation>
    <scope>NUCLEOTIDE SEQUENCE [LARGE SCALE GENOMIC DNA]</scope>
    <source>
        <strain evidence="5">JCM 13249</strain>
    </source>
</reference>
<dbReference type="InterPro" id="IPR002035">
    <property type="entry name" value="VWF_A"/>
</dbReference>
<keyword evidence="2" id="KW-0732">Signal</keyword>
<organism evidence="4 5">
    <name type="scientific">Luedemannella helvata</name>
    <dbReference type="NCBI Taxonomy" id="349315"/>
    <lineage>
        <taxon>Bacteria</taxon>
        <taxon>Bacillati</taxon>
        <taxon>Actinomycetota</taxon>
        <taxon>Actinomycetes</taxon>
        <taxon>Micromonosporales</taxon>
        <taxon>Micromonosporaceae</taxon>
        <taxon>Luedemannella</taxon>
    </lineage>
</organism>
<dbReference type="SUPFAM" id="SSF53300">
    <property type="entry name" value="vWA-like"/>
    <property type="match status" value="1"/>
</dbReference>
<evidence type="ECO:0000313" key="4">
    <source>
        <dbReference type="EMBL" id="GAA1750669.1"/>
    </source>
</evidence>
<dbReference type="InterPro" id="IPR036465">
    <property type="entry name" value="vWFA_dom_sf"/>
</dbReference>
<dbReference type="RefSeq" id="WP_344079679.1">
    <property type="nucleotide sequence ID" value="NZ_BAAALS010000009.1"/>
</dbReference>
<sequence>MNHIRVAVAAAVLAAVPLVGVGTAAASAPPVTVEDLYAALSVRDVPAEYVILVDVSSSMQDGVDLYNPVRRHLREFLANLSEIDHVTVIPFAEAAQTRRVVEGQVGRQPDRLLRGLPATAEGRETDMGTAMEKAVARLARPGRPAIAAVFMLTDGRHTTLPGSGSAYPTASGRQWNRLRDAADKMIATKQHFSAYFTLLGRNASGREGRGCASYSAGELRSNPFCRVFHDGAALAPATVSDLDRRLNAPRTAVLAAKVRAALGEDPRRAVAVRWSSAAVRFVSGTATARVALSNPTRLPLTVSDLRVDTPGGDVTARLSATGVELAPHATTTVDVTLTWAAGRSYSPATLVPIHRRSRLTATVESPFSRILTEQIGVRPAWRLADNDLAVTGGGAGDHLPLLITGVVGLLVVAVLIVVYRFPRLQGTLVALPVLPARKHNDGVLEPNVKVPAPAAKSPRPEPYERIELSGRRPRPFVLGPSAIRERYGVPGEGTVRMRHVDQPSFRRSDLRVEITYGPSDDDERFVTALCRPNDHVIINGVRFEWHLTRR</sequence>
<keyword evidence="5" id="KW-1185">Reference proteome</keyword>
<evidence type="ECO:0000256" key="2">
    <source>
        <dbReference type="SAM" id="SignalP"/>
    </source>
</evidence>
<accession>A0ABP4WD20</accession>
<dbReference type="SMART" id="SM00327">
    <property type="entry name" value="VWA"/>
    <property type="match status" value="1"/>
</dbReference>
<keyword evidence="1" id="KW-0472">Membrane</keyword>
<evidence type="ECO:0000259" key="3">
    <source>
        <dbReference type="PROSITE" id="PS50234"/>
    </source>
</evidence>
<feature type="chain" id="PRO_5045234321" description="VWFA domain-containing protein" evidence="2">
    <location>
        <begin position="25"/>
        <end position="550"/>
    </location>
</feature>
<dbReference type="Pfam" id="PF13519">
    <property type="entry name" value="VWA_2"/>
    <property type="match status" value="1"/>
</dbReference>
<dbReference type="Gene3D" id="3.40.50.410">
    <property type="entry name" value="von Willebrand factor, type A domain"/>
    <property type="match status" value="1"/>
</dbReference>
<protein>
    <recommendedName>
        <fullName evidence="3">VWFA domain-containing protein</fullName>
    </recommendedName>
</protein>
<feature type="signal peptide" evidence="2">
    <location>
        <begin position="1"/>
        <end position="24"/>
    </location>
</feature>
<dbReference type="Proteomes" id="UP001500655">
    <property type="component" value="Unassembled WGS sequence"/>
</dbReference>
<keyword evidence="1" id="KW-0812">Transmembrane</keyword>
<comment type="caution">
    <text evidence="4">The sequence shown here is derived from an EMBL/GenBank/DDBJ whole genome shotgun (WGS) entry which is preliminary data.</text>
</comment>
<proteinExistence type="predicted"/>
<keyword evidence="1" id="KW-1133">Transmembrane helix</keyword>
<name>A0ABP4WD20_9ACTN</name>
<feature type="transmembrane region" description="Helical" evidence="1">
    <location>
        <begin position="399"/>
        <end position="419"/>
    </location>
</feature>
<feature type="domain" description="VWFA" evidence="3">
    <location>
        <begin position="48"/>
        <end position="246"/>
    </location>
</feature>
<dbReference type="EMBL" id="BAAALS010000009">
    <property type="protein sequence ID" value="GAA1750669.1"/>
    <property type="molecule type" value="Genomic_DNA"/>
</dbReference>